<protein>
    <submittedName>
        <fullName evidence="1">Uncharacterized protein</fullName>
    </submittedName>
</protein>
<name>A0ACC3A4Q6_9EURO</name>
<accession>A0ACC3A4Q6</accession>
<dbReference type="Proteomes" id="UP001172386">
    <property type="component" value="Unassembled WGS sequence"/>
</dbReference>
<proteinExistence type="predicted"/>
<evidence type="ECO:0000313" key="1">
    <source>
        <dbReference type="EMBL" id="KAJ9655237.1"/>
    </source>
</evidence>
<comment type="caution">
    <text evidence="1">The sequence shown here is derived from an EMBL/GenBank/DDBJ whole genome shotgun (WGS) entry which is preliminary data.</text>
</comment>
<reference evidence="1" key="1">
    <citation type="submission" date="2022-10" db="EMBL/GenBank/DDBJ databases">
        <title>Culturing micro-colonial fungi from biological soil crusts in the Mojave desert and describing Neophaeococcomyces mojavensis, and introducing the new genera and species Taxawa tesnikishii.</title>
        <authorList>
            <person name="Kurbessoian T."/>
            <person name="Stajich J.E."/>
        </authorList>
    </citation>
    <scope>NUCLEOTIDE SEQUENCE</scope>
    <source>
        <strain evidence="1">JES_112</strain>
    </source>
</reference>
<evidence type="ECO:0000313" key="2">
    <source>
        <dbReference type="Proteomes" id="UP001172386"/>
    </source>
</evidence>
<sequence>MLTYPTTTLILFLLFLLSLLFSAISAQSTSTVLALASTTTIVGTTTTYISSPTTPASSQYTNDLTFRTSLLNSTNLYRYQHNASYLSWNTSLASYAASYASQCIWAHTHGSSGENLARGYPDITSAVDAWGNERAQYVFSPADKMTGFSEATGHFTQLVWKNTQTVGCGAYNCSGTNGIGGWMLVCEYWPPGNVEGTGSNVNTFFQQNVQAEVVQGTQGFNTFSATAGATGGGTATTSGASVPTGSAGVAVPATMAASGLLWQVFSAMVGALGIGAFV</sequence>
<gene>
    <name evidence="1" type="ORF">H2198_005853</name>
</gene>
<keyword evidence="2" id="KW-1185">Reference proteome</keyword>
<dbReference type="EMBL" id="JAPDRQ010000101">
    <property type="protein sequence ID" value="KAJ9655237.1"/>
    <property type="molecule type" value="Genomic_DNA"/>
</dbReference>
<organism evidence="1 2">
    <name type="scientific">Neophaeococcomyces mojaviensis</name>
    <dbReference type="NCBI Taxonomy" id="3383035"/>
    <lineage>
        <taxon>Eukaryota</taxon>
        <taxon>Fungi</taxon>
        <taxon>Dikarya</taxon>
        <taxon>Ascomycota</taxon>
        <taxon>Pezizomycotina</taxon>
        <taxon>Eurotiomycetes</taxon>
        <taxon>Chaetothyriomycetidae</taxon>
        <taxon>Chaetothyriales</taxon>
        <taxon>Chaetothyriales incertae sedis</taxon>
        <taxon>Neophaeococcomyces</taxon>
    </lineage>
</organism>